<name>A0A1F8F3Z8_9BACT</name>
<dbReference type="AlphaFoldDB" id="A0A1F8F3Z8"/>
<dbReference type="Gene3D" id="3.30.1360.170">
    <property type="match status" value="2"/>
</dbReference>
<dbReference type="Proteomes" id="UP000178023">
    <property type="component" value="Unassembled WGS sequence"/>
</dbReference>
<dbReference type="CDD" id="cd20175">
    <property type="entry name" value="ThyX"/>
    <property type="match status" value="1"/>
</dbReference>
<dbReference type="PANTHER" id="PTHR34934">
    <property type="entry name" value="FLAVIN-DEPENDENT THYMIDYLATE SYNTHASE"/>
    <property type="match status" value="1"/>
</dbReference>
<protein>
    <recommendedName>
        <fullName evidence="3">Thymidylate synthase</fullName>
    </recommendedName>
</protein>
<comment type="caution">
    <text evidence="1">The sequence shown here is derived from an EMBL/GenBank/DDBJ whole genome shotgun (WGS) entry which is preliminary data.</text>
</comment>
<dbReference type="GO" id="GO:0004799">
    <property type="term" value="F:thymidylate synthase activity"/>
    <property type="evidence" value="ECO:0007669"/>
    <property type="project" value="TreeGrafter"/>
</dbReference>
<dbReference type="PROSITE" id="PS51331">
    <property type="entry name" value="THYX"/>
    <property type="match status" value="2"/>
</dbReference>
<dbReference type="EMBL" id="MGJL01000017">
    <property type="protein sequence ID" value="OGN07875.1"/>
    <property type="molecule type" value="Genomic_DNA"/>
</dbReference>
<evidence type="ECO:0000313" key="1">
    <source>
        <dbReference type="EMBL" id="OGN07875.1"/>
    </source>
</evidence>
<sequence>MTEFTPEEISVLEKYVSDPAGDTFVLLDTLTGLKGALYARYSRAKGSLRQTLLKEFLKDGKLNLDHAADLVEKILNAFGDDSVGELEGAHLALERISNLLTKIVEDCRIGGSPIEQSTRYVFYDQRDAEGRYSYLRPEEIVRAGLLPQYEKDMDFIFDTYTTAMPKLIEFLKTLKSADKSSYAFKPNDKTKYRLAQLTDEEDIRKFKTTYTADIRSKACDIDRLLLPAATLTNVGLFGNGRYFTALITKLLSGELTEARERGVAAKHELSKVIPKYVKRGKENPYFKNIDRDMQVLPLVSLLAKKETTFLPTRPDNNPVVDLLVGNDLGLELSQIAHILYPYCPLSLLSIYTLLRETCNNEELEKVVRTYCGLDGRKNDNDPTGRRNRMGRSMEGCYPLTFDFVADFGIYRDLQRHRQLTQQRQLLNPHLGWVMSEEFEAIGMRQQYEECIGRSANLFETLKGACGPIVAQYAVLFAFKIRWYMGMNLREAQHLIELRTTKQGHPSYRKVCQLMHNELMQRLPRFAKFINCDHNTYYWSRAESEARQRAKES</sequence>
<dbReference type="GO" id="GO:0070402">
    <property type="term" value="F:NADPH binding"/>
    <property type="evidence" value="ECO:0007669"/>
    <property type="project" value="TreeGrafter"/>
</dbReference>
<dbReference type="InterPro" id="IPR036098">
    <property type="entry name" value="Thymidylate_synthase_ThyX_sf"/>
</dbReference>
<dbReference type="GO" id="GO:0006231">
    <property type="term" value="P:dTMP biosynthetic process"/>
    <property type="evidence" value="ECO:0007669"/>
    <property type="project" value="InterPro"/>
</dbReference>
<evidence type="ECO:0008006" key="3">
    <source>
        <dbReference type="Google" id="ProtNLM"/>
    </source>
</evidence>
<organism evidence="1 2">
    <name type="scientific">Candidatus Yanofskybacteria bacterium RIFCSPHIGHO2_01_FULL_45_42</name>
    <dbReference type="NCBI Taxonomy" id="1802671"/>
    <lineage>
        <taxon>Bacteria</taxon>
        <taxon>Candidatus Yanofskyibacteriota</taxon>
    </lineage>
</organism>
<dbReference type="Pfam" id="PF02511">
    <property type="entry name" value="Thy1"/>
    <property type="match status" value="2"/>
</dbReference>
<dbReference type="GO" id="GO:0050660">
    <property type="term" value="F:flavin adenine dinucleotide binding"/>
    <property type="evidence" value="ECO:0007669"/>
    <property type="project" value="InterPro"/>
</dbReference>
<dbReference type="SUPFAM" id="SSF69796">
    <property type="entry name" value="Thymidylate synthase-complementing protein Thy1"/>
    <property type="match status" value="2"/>
</dbReference>
<proteinExistence type="predicted"/>
<reference evidence="1 2" key="1">
    <citation type="journal article" date="2016" name="Nat. Commun.">
        <title>Thousands of microbial genomes shed light on interconnected biogeochemical processes in an aquifer system.</title>
        <authorList>
            <person name="Anantharaman K."/>
            <person name="Brown C.T."/>
            <person name="Hug L.A."/>
            <person name="Sharon I."/>
            <person name="Castelle C.J."/>
            <person name="Probst A.J."/>
            <person name="Thomas B.C."/>
            <person name="Singh A."/>
            <person name="Wilkins M.J."/>
            <person name="Karaoz U."/>
            <person name="Brodie E.L."/>
            <person name="Williams K.H."/>
            <person name="Hubbard S.S."/>
            <person name="Banfield J.F."/>
        </authorList>
    </citation>
    <scope>NUCLEOTIDE SEQUENCE [LARGE SCALE GENOMIC DNA]</scope>
</reference>
<dbReference type="PANTHER" id="PTHR34934:SF1">
    <property type="entry name" value="FLAVIN-DEPENDENT THYMIDYLATE SYNTHASE"/>
    <property type="match status" value="1"/>
</dbReference>
<dbReference type="GO" id="GO:0050797">
    <property type="term" value="F:thymidylate synthase (FAD) activity"/>
    <property type="evidence" value="ECO:0007669"/>
    <property type="project" value="InterPro"/>
</dbReference>
<dbReference type="InterPro" id="IPR003669">
    <property type="entry name" value="Thymidylate_synthase_ThyX"/>
</dbReference>
<gene>
    <name evidence="1" type="ORF">A2750_00280</name>
</gene>
<evidence type="ECO:0000313" key="2">
    <source>
        <dbReference type="Proteomes" id="UP000178023"/>
    </source>
</evidence>
<accession>A0A1F8F3Z8</accession>